<feature type="compositionally biased region" description="Basic and acidic residues" evidence="1">
    <location>
        <begin position="300"/>
        <end position="317"/>
    </location>
</feature>
<name>A0AAV5WZ70_9BILA</name>
<dbReference type="EMBL" id="BTSY01000007">
    <property type="protein sequence ID" value="GMT35052.1"/>
    <property type="molecule type" value="Genomic_DNA"/>
</dbReference>
<dbReference type="Proteomes" id="UP001432322">
    <property type="component" value="Unassembled WGS sequence"/>
</dbReference>
<feature type="region of interest" description="Disordered" evidence="1">
    <location>
        <begin position="300"/>
        <end position="319"/>
    </location>
</feature>
<comment type="caution">
    <text evidence="2">The sequence shown here is derived from an EMBL/GenBank/DDBJ whole genome shotgun (WGS) entry which is preliminary data.</text>
</comment>
<evidence type="ECO:0000313" key="2">
    <source>
        <dbReference type="EMBL" id="GMT35052.1"/>
    </source>
</evidence>
<accession>A0AAV5WZ70</accession>
<feature type="compositionally biased region" description="Basic and acidic residues" evidence="1">
    <location>
        <begin position="343"/>
        <end position="352"/>
    </location>
</feature>
<proteinExistence type="predicted"/>
<feature type="compositionally biased region" description="Basic and acidic residues" evidence="1">
    <location>
        <begin position="401"/>
        <end position="413"/>
    </location>
</feature>
<dbReference type="AlphaFoldDB" id="A0AAV5WZ70"/>
<evidence type="ECO:0000256" key="1">
    <source>
        <dbReference type="SAM" id="MobiDB-lite"/>
    </source>
</evidence>
<reference evidence="2" key="1">
    <citation type="submission" date="2023-10" db="EMBL/GenBank/DDBJ databases">
        <title>Genome assembly of Pristionchus species.</title>
        <authorList>
            <person name="Yoshida K."/>
            <person name="Sommer R.J."/>
        </authorList>
    </citation>
    <scope>NUCLEOTIDE SEQUENCE</scope>
    <source>
        <strain evidence="2">RS5133</strain>
    </source>
</reference>
<gene>
    <name evidence="2" type="ORF">PFISCL1PPCAC_26349</name>
</gene>
<feature type="non-terminal residue" evidence="2">
    <location>
        <position position="1"/>
    </location>
</feature>
<feature type="region of interest" description="Disordered" evidence="1">
    <location>
        <begin position="324"/>
        <end position="413"/>
    </location>
</feature>
<sequence length="504" mass="57126">RRNNQPVGQARGRITEEQERPSCSCPADLKRLFSFYEYASLSEISRATMLKLGQYSVDEDSHGIELCDLFSNLIKYYRHMKSRIAAETERERRELLQQQRLQQQSSSSSSDLPSAAIPNIEGPSLAGDSHNRLVQPVPIPAAGTPAAPAATTPRARRAARAASAAHRVPSASAEHGILAAPSVHGVSSAHAAPAALAPEAIPLHNHSIAEPPVPVHAMPPFPQAPEYNHSVPLFYPQATVPHASGAVKQEPLDDYPEHAYHNPGTDQMATMGPGTQQDHNEAAMLGLIRRVMLPFPVQDDRAMRRERSPEMNELDLHFRRRMSRSVSPYHERHRSPQAGSSRYLERGREERRRSRTRSRSPHRSRSRSPDVRHRRRFFGQKRKGRRSPRRSYSRSPIRSPIENEEKYDRTADSRGRAHHADRCAFCDSADHDAVQCDEYITFEERKMRIKHLHLCHYCLDVFDPMHCTAPAHKKTPCPHCHKHTSHPVLCKKLIANMDKRRRNK</sequence>
<feature type="compositionally biased region" description="Low complexity" evidence="1">
    <location>
        <begin position="140"/>
        <end position="153"/>
    </location>
</feature>
<feature type="region of interest" description="Disordered" evidence="1">
    <location>
        <begin position="90"/>
        <end position="168"/>
    </location>
</feature>
<protein>
    <recommendedName>
        <fullName evidence="4">RING-type domain-containing protein</fullName>
    </recommendedName>
</protein>
<feature type="compositionally biased region" description="Basic residues" evidence="1">
    <location>
        <begin position="353"/>
        <end position="392"/>
    </location>
</feature>
<feature type="compositionally biased region" description="Low complexity" evidence="1">
    <location>
        <begin position="96"/>
        <end position="110"/>
    </location>
</feature>
<keyword evidence="3" id="KW-1185">Reference proteome</keyword>
<organism evidence="2 3">
    <name type="scientific">Pristionchus fissidentatus</name>
    <dbReference type="NCBI Taxonomy" id="1538716"/>
    <lineage>
        <taxon>Eukaryota</taxon>
        <taxon>Metazoa</taxon>
        <taxon>Ecdysozoa</taxon>
        <taxon>Nematoda</taxon>
        <taxon>Chromadorea</taxon>
        <taxon>Rhabditida</taxon>
        <taxon>Rhabditina</taxon>
        <taxon>Diplogasteromorpha</taxon>
        <taxon>Diplogasteroidea</taxon>
        <taxon>Neodiplogasteridae</taxon>
        <taxon>Pristionchus</taxon>
    </lineage>
</organism>
<evidence type="ECO:0008006" key="4">
    <source>
        <dbReference type="Google" id="ProtNLM"/>
    </source>
</evidence>
<evidence type="ECO:0000313" key="3">
    <source>
        <dbReference type="Proteomes" id="UP001432322"/>
    </source>
</evidence>